<evidence type="ECO:0000313" key="3">
    <source>
        <dbReference type="Proteomes" id="UP000197153"/>
    </source>
</evidence>
<dbReference type="Pfam" id="PF09836">
    <property type="entry name" value="DUF2063"/>
    <property type="match status" value="1"/>
</dbReference>
<dbReference type="Proteomes" id="UP000197153">
    <property type="component" value="Chromosome 3"/>
</dbReference>
<evidence type="ECO:0000313" key="2">
    <source>
        <dbReference type="EMBL" id="ASG23794.1"/>
    </source>
</evidence>
<dbReference type="AlphaFoldDB" id="A0A248K036"/>
<keyword evidence="3" id="KW-1185">Reference proteome</keyword>
<dbReference type="InterPro" id="IPR044922">
    <property type="entry name" value="DUF2063_N_sf"/>
</dbReference>
<dbReference type="InterPro" id="IPR018640">
    <property type="entry name" value="DUF2063"/>
</dbReference>
<name>A0A248K036_9PROT</name>
<sequence length="252" mass="26416">MGWPRMLEAFQQQMQRALLAAGGGEGGVDLAPGAVAGARLKIYRANVQQSLAEALAAAFPVTLRLMGVPAFRAAALDFVRAHPPARPQLAAYGGGFPVALAPLDTGAADMARLEWAVMEAYFAADAPVLTVEQLAAFPPGDYARLRFVAHPAARVLWLGHDVLPLWRQAQEDETWVPPAPDAVDGEVLVLRPADGIVCVSLPPGAAAAIQSLLNGDMLTQAAEAGLLVEPELDLQAMLHTLLAQGALAGARL</sequence>
<organism evidence="2 3">
    <name type="scientific">Nitrospirillum viridazoti CBAmc</name>
    <dbReference type="NCBI Taxonomy" id="1441467"/>
    <lineage>
        <taxon>Bacteria</taxon>
        <taxon>Pseudomonadati</taxon>
        <taxon>Pseudomonadota</taxon>
        <taxon>Alphaproteobacteria</taxon>
        <taxon>Rhodospirillales</taxon>
        <taxon>Azospirillaceae</taxon>
        <taxon>Nitrospirillum</taxon>
        <taxon>Nitrospirillum viridazoti</taxon>
    </lineage>
</organism>
<dbReference type="KEGG" id="nao:Y958_22770"/>
<dbReference type="Gene3D" id="1.10.150.690">
    <property type="entry name" value="DUF2063"/>
    <property type="match status" value="1"/>
</dbReference>
<dbReference type="EMBL" id="CP022112">
    <property type="protein sequence ID" value="ASG23794.1"/>
    <property type="molecule type" value="Genomic_DNA"/>
</dbReference>
<evidence type="ECO:0000259" key="1">
    <source>
        <dbReference type="Pfam" id="PF09836"/>
    </source>
</evidence>
<protein>
    <submittedName>
        <fullName evidence="2">DUF2063 domain-containing protein</fullName>
    </submittedName>
</protein>
<accession>A0A248K036</accession>
<reference evidence="2 3" key="1">
    <citation type="submission" date="2017-06" db="EMBL/GenBank/DDBJ databases">
        <title>Complete genome sequence of Nitrospirillum amazonense strain CBAmC, an endophytic nitrogen-fixing and plant growth-promoting bacterium, isolated from sugarcane.</title>
        <authorList>
            <person name="Schwab S."/>
            <person name="dos Santos Teixeira K.R."/>
            <person name="Simoes Araujo J.L."/>
            <person name="Soares Vidal M."/>
            <person name="Borges de Freitas H.R."/>
            <person name="Rivello Crivelaro A.L."/>
            <person name="Bueno de Camargo Nunes A."/>
            <person name="dos Santos C.M."/>
            <person name="Palmeira da Silva Rosa D."/>
            <person name="da Silva Padilha D."/>
            <person name="da Silva E."/>
            <person name="Araujo Terra L."/>
            <person name="Soares Mendes V."/>
            <person name="Farinelli L."/>
            <person name="Magalhaes Cruz L."/>
            <person name="Baldani J.I."/>
        </authorList>
    </citation>
    <scope>NUCLEOTIDE SEQUENCE [LARGE SCALE GENOMIC DNA]</scope>
    <source>
        <strain evidence="2 3">CBAmC</strain>
    </source>
</reference>
<gene>
    <name evidence="2" type="ORF">Y958_22770</name>
</gene>
<proteinExistence type="predicted"/>
<feature type="domain" description="Putative DNA-binding" evidence="1">
    <location>
        <begin position="10"/>
        <end position="97"/>
    </location>
</feature>